<evidence type="ECO:0000256" key="1">
    <source>
        <dbReference type="ARBA" id="ARBA00022614"/>
    </source>
</evidence>
<evidence type="ECO:0000313" key="3">
    <source>
        <dbReference type="EMBL" id="KAK7349790.1"/>
    </source>
</evidence>
<dbReference type="Proteomes" id="UP001367508">
    <property type="component" value="Unassembled WGS sequence"/>
</dbReference>
<organism evidence="3 4">
    <name type="scientific">Canavalia gladiata</name>
    <name type="common">Sword bean</name>
    <name type="synonym">Dolichos gladiatus</name>
    <dbReference type="NCBI Taxonomy" id="3824"/>
    <lineage>
        <taxon>Eukaryota</taxon>
        <taxon>Viridiplantae</taxon>
        <taxon>Streptophyta</taxon>
        <taxon>Embryophyta</taxon>
        <taxon>Tracheophyta</taxon>
        <taxon>Spermatophyta</taxon>
        <taxon>Magnoliopsida</taxon>
        <taxon>eudicotyledons</taxon>
        <taxon>Gunneridae</taxon>
        <taxon>Pentapetalae</taxon>
        <taxon>rosids</taxon>
        <taxon>fabids</taxon>
        <taxon>Fabales</taxon>
        <taxon>Fabaceae</taxon>
        <taxon>Papilionoideae</taxon>
        <taxon>50 kb inversion clade</taxon>
        <taxon>NPAAA clade</taxon>
        <taxon>indigoferoid/millettioid clade</taxon>
        <taxon>Phaseoleae</taxon>
        <taxon>Canavalia</taxon>
    </lineage>
</organism>
<dbReference type="InterPro" id="IPR001611">
    <property type="entry name" value="Leu-rich_rpt"/>
</dbReference>
<dbReference type="PROSITE" id="PS51450">
    <property type="entry name" value="LRR"/>
    <property type="match status" value="2"/>
</dbReference>
<sequence>MKWKGGVSSILSHVLKTLSETTVKFGLAKTSLTKILELGSNKLRVMENFQNLTNLQELWLGRNRIKAVNFCGLKCIKKISLQINHLTSMAGFEGCIALEELYLSHNGITKMEGLSSLANLRILDVSSNKLTTVDDILNLTRLEDL</sequence>
<dbReference type="Gene3D" id="3.80.10.10">
    <property type="entry name" value="Ribonuclease Inhibitor"/>
    <property type="match status" value="2"/>
</dbReference>
<dbReference type="InterPro" id="IPR003591">
    <property type="entry name" value="Leu-rich_rpt_typical-subtyp"/>
</dbReference>
<dbReference type="SMART" id="SM00365">
    <property type="entry name" value="LRR_SD22"/>
    <property type="match status" value="4"/>
</dbReference>
<accession>A0AAN9QTE5</accession>
<keyword evidence="4" id="KW-1185">Reference proteome</keyword>
<dbReference type="InterPro" id="IPR032675">
    <property type="entry name" value="LRR_dom_sf"/>
</dbReference>
<dbReference type="AlphaFoldDB" id="A0AAN9QTE5"/>
<comment type="caution">
    <text evidence="3">The sequence shown here is derived from an EMBL/GenBank/DDBJ whole genome shotgun (WGS) entry which is preliminary data.</text>
</comment>
<dbReference type="GO" id="GO:0005737">
    <property type="term" value="C:cytoplasm"/>
    <property type="evidence" value="ECO:0007669"/>
    <property type="project" value="TreeGrafter"/>
</dbReference>
<reference evidence="3 4" key="1">
    <citation type="submission" date="2024-01" db="EMBL/GenBank/DDBJ databases">
        <title>The genomes of 5 underutilized Papilionoideae crops provide insights into root nodulation and disease resistanc.</title>
        <authorList>
            <person name="Jiang F."/>
        </authorList>
    </citation>
    <scope>NUCLEOTIDE SEQUENCE [LARGE SCALE GENOMIC DNA]</scope>
    <source>
        <strain evidence="3">LVBAO_FW01</strain>
        <tissue evidence="3">Leaves</tissue>
    </source>
</reference>
<gene>
    <name evidence="3" type="ORF">VNO77_07470</name>
</gene>
<dbReference type="PANTHER" id="PTHR15454:SF56">
    <property type="entry name" value="PROTEIN PHOSPHATASE 1 REGULATORY SUBUNIT 7-RELATED"/>
    <property type="match status" value="1"/>
</dbReference>
<dbReference type="SMART" id="SM00369">
    <property type="entry name" value="LRR_TYP"/>
    <property type="match status" value="2"/>
</dbReference>
<keyword evidence="2" id="KW-0677">Repeat</keyword>
<evidence type="ECO:0000256" key="2">
    <source>
        <dbReference type="ARBA" id="ARBA00022737"/>
    </source>
</evidence>
<dbReference type="EMBL" id="JAYMYQ010000002">
    <property type="protein sequence ID" value="KAK7349790.1"/>
    <property type="molecule type" value="Genomic_DNA"/>
</dbReference>
<keyword evidence="1" id="KW-0433">Leucine-rich repeat</keyword>
<dbReference type="PANTHER" id="PTHR15454">
    <property type="entry name" value="NISCHARIN RELATED"/>
    <property type="match status" value="1"/>
</dbReference>
<name>A0AAN9QTE5_CANGL</name>
<dbReference type="InterPro" id="IPR025875">
    <property type="entry name" value="Leu-rich_rpt_4"/>
</dbReference>
<dbReference type="Pfam" id="PF12799">
    <property type="entry name" value="LRR_4"/>
    <property type="match status" value="1"/>
</dbReference>
<evidence type="ECO:0000313" key="4">
    <source>
        <dbReference type="Proteomes" id="UP001367508"/>
    </source>
</evidence>
<proteinExistence type="predicted"/>
<protein>
    <submittedName>
        <fullName evidence="3">Uncharacterized protein</fullName>
    </submittedName>
</protein>
<dbReference type="SUPFAM" id="SSF52075">
    <property type="entry name" value="Outer arm dynein light chain 1"/>
    <property type="match status" value="1"/>
</dbReference>